<evidence type="ECO:0000259" key="2">
    <source>
        <dbReference type="Pfam" id="PF01578"/>
    </source>
</evidence>
<feature type="domain" description="Cytochrome c assembly protein" evidence="2">
    <location>
        <begin position="67"/>
        <end position="264"/>
    </location>
</feature>
<feature type="transmembrane region" description="Helical" evidence="1">
    <location>
        <begin position="97"/>
        <end position="115"/>
    </location>
</feature>
<keyword evidence="1" id="KW-0472">Membrane</keyword>
<organism evidence="3 4">
    <name type="scientific">Chungangia koreensis</name>
    <dbReference type="NCBI Taxonomy" id="752657"/>
    <lineage>
        <taxon>Bacteria</taxon>
        <taxon>Bacillati</taxon>
        <taxon>Bacillota</taxon>
        <taxon>Bacilli</taxon>
        <taxon>Lactobacillales</taxon>
        <taxon>Chungangia</taxon>
    </lineage>
</organism>
<name>A0ABV8X4J9_9LACT</name>
<keyword evidence="1" id="KW-1133">Transmembrane helix</keyword>
<dbReference type="InterPro" id="IPR002541">
    <property type="entry name" value="Cyt_c_assembly"/>
</dbReference>
<dbReference type="Pfam" id="PF01578">
    <property type="entry name" value="Cytochrom_C_asm"/>
    <property type="match status" value="1"/>
</dbReference>
<dbReference type="InterPro" id="IPR052372">
    <property type="entry name" value="YpjD/HemX"/>
</dbReference>
<dbReference type="EMBL" id="JBHSEC010000005">
    <property type="protein sequence ID" value="MFC4409870.1"/>
    <property type="molecule type" value="Genomic_DNA"/>
</dbReference>
<feature type="transmembrane region" description="Helical" evidence="1">
    <location>
        <begin position="135"/>
        <end position="162"/>
    </location>
</feature>
<proteinExistence type="predicted"/>
<feature type="transmembrane region" description="Helical" evidence="1">
    <location>
        <begin position="37"/>
        <end position="60"/>
    </location>
</feature>
<dbReference type="RefSeq" id="WP_378153082.1">
    <property type="nucleotide sequence ID" value="NZ_JBHSEC010000005.1"/>
</dbReference>
<keyword evidence="1" id="KW-0812">Transmembrane</keyword>
<gene>
    <name evidence="3" type="primary">ccsA</name>
    <name evidence="3" type="ORF">ACFOZY_05395</name>
</gene>
<protein>
    <submittedName>
        <fullName evidence="3">Cytochrome c biogenesis protein CcsA</fullName>
    </submittedName>
</protein>
<reference evidence="4" key="1">
    <citation type="journal article" date="2019" name="Int. J. Syst. Evol. Microbiol.">
        <title>The Global Catalogue of Microorganisms (GCM) 10K type strain sequencing project: providing services to taxonomists for standard genome sequencing and annotation.</title>
        <authorList>
            <consortium name="The Broad Institute Genomics Platform"/>
            <consortium name="The Broad Institute Genome Sequencing Center for Infectious Disease"/>
            <person name="Wu L."/>
            <person name="Ma J."/>
        </authorList>
    </citation>
    <scope>NUCLEOTIDE SEQUENCE [LARGE SCALE GENOMIC DNA]</scope>
    <source>
        <strain evidence="4">CCUG 59778</strain>
    </source>
</reference>
<accession>A0ABV8X4J9</accession>
<evidence type="ECO:0000313" key="4">
    <source>
        <dbReference type="Proteomes" id="UP001595817"/>
    </source>
</evidence>
<evidence type="ECO:0000313" key="3">
    <source>
        <dbReference type="EMBL" id="MFC4409870.1"/>
    </source>
</evidence>
<feature type="transmembrane region" description="Helical" evidence="1">
    <location>
        <begin position="183"/>
        <end position="208"/>
    </location>
</feature>
<feature type="transmembrane region" description="Helical" evidence="1">
    <location>
        <begin position="72"/>
        <end position="90"/>
    </location>
</feature>
<feature type="transmembrane region" description="Helical" evidence="1">
    <location>
        <begin position="6"/>
        <end position="25"/>
    </location>
</feature>
<evidence type="ECO:0000256" key="1">
    <source>
        <dbReference type="SAM" id="Phobius"/>
    </source>
</evidence>
<keyword evidence="4" id="KW-1185">Reference proteome</keyword>
<dbReference type="PANTHER" id="PTHR38034">
    <property type="entry name" value="INNER MEMBRANE PROTEIN YPJD"/>
    <property type="match status" value="1"/>
</dbReference>
<sequence length="275" mass="31764">MADALARLHEVMIVLYAVSLIFYFIDYLNKDKTARRVAFWIISAIWIIQTGVLLLTIIQTGKFPVLSLTQGIYFYVWLLILLSIIMHCIARVDLPVFFLNIIGFIFLTIHTFAPIKIEQSSIGESLVSELLFFHITFAIMSYAAFSLSFVFSVLYQILYYFLKKKKWTKQWGRLPSLTQTEKGMSASMLVGIPMLGISLILGLQWAYITLDEYTVLDAKIVGSVMMLVIYCLLLYLNRRGKIVGVNYAWGHIYTFLLLMANFFLGSRLSDFHFWY</sequence>
<feature type="transmembrane region" description="Helical" evidence="1">
    <location>
        <begin position="248"/>
        <end position="265"/>
    </location>
</feature>
<feature type="transmembrane region" description="Helical" evidence="1">
    <location>
        <begin position="220"/>
        <end position="236"/>
    </location>
</feature>
<dbReference type="PANTHER" id="PTHR38034:SF1">
    <property type="entry name" value="INNER MEMBRANE PROTEIN YPJD"/>
    <property type="match status" value="1"/>
</dbReference>
<dbReference type="Proteomes" id="UP001595817">
    <property type="component" value="Unassembled WGS sequence"/>
</dbReference>
<comment type="caution">
    <text evidence="3">The sequence shown here is derived from an EMBL/GenBank/DDBJ whole genome shotgun (WGS) entry which is preliminary data.</text>
</comment>